<comment type="caution">
    <text evidence="3">The sequence shown here is derived from an EMBL/GenBank/DDBJ whole genome shotgun (WGS) entry which is preliminary data.</text>
</comment>
<dbReference type="InterPro" id="IPR034904">
    <property type="entry name" value="FSCA_dom_sf"/>
</dbReference>
<dbReference type="GO" id="GO:0005506">
    <property type="term" value="F:iron ion binding"/>
    <property type="evidence" value="ECO:0007669"/>
    <property type="project" value="InterPro"/>
</dbReference>
<comment type="similarity">
    <text evidence="1">Belongs to the NifU family.</text>
</comment>
<evidence type="ECO:0000313" key="4">
    <source>
        <dbReference type="Proteomes" id="UP000561681"/>
    </source>
</evidence>
<dbReference type="RefSeq" id="WP_184157798.1">
    <property type="nucleotide sequence ID" value="NZ_JACHLD010000001.1"/>
</dbReference>
<evidence type="ECO:0000313" key="3">
    <source>
        <dbReference type="EMBL" id="MBB4800182.1"/>
    </source>
</evidence>
<dbReference type="PANTHER" id="PTHR11178">
    <property type="entry name" value="IRON-SULFUR CLUSTER SCAFFOLD PROTEIN NFU-RELATED"/>
    <property type="match status" value="1"/>
</dbReference>
<dbReference type="SUPFAM" id="SSF117916">
    <property type="entry name" value="Fe-S cluster assembly (FSCA) domain-like"/>
    <property type="match status" value="1"/>
</dbReference>
<accession>A0A7W7ITC8</accession>
<dbReference type="Gene3D" id="3.30.300.130">
    <property type="entry name" value="Fe-S cluster assembly (FSCA)"/>
    <property type="match status" value="1"/>
</dbReference>
<dbReference type="GO" id="GO:0051536">
    <property type="term" value="F:iron-sulfur cluster binding"/>
    <property type="evidence" value="ECO:0007669"/>
    <property type="project" value="InterPro"/>
</dbReference>
<dbReference type="SUPFAM" id="SSF110836">
    <property type="entry name" value="Hypothetical protein SAV1430"/>
    <property type="match status" value="2"/>
</dbReference>
<name>A0A7W7ITC8_9FLAO</name>
<dbReference type="InterPro" id="IPR001075">
    <property type="entry name" value="NIF_FeS_clus_asmbl_NifU_C"/>
</dbReference>
<feature type="domain" description="Scaffold protein Nfu/NifU N-terminal" evidence="2">
    <location>
        <begin position="4"/>
        <end position="90"/>
    </location>
</feature>
<evidence type="ECO:0000259" key="2">
    <source>
        <dbReference type="SMART" id="SM00932"/>
    </source>
</evidence>
<proteinExistence type="inferred from homology"/>
<organism evidence="3 4">
    <name type="scientific">Flavobacterium nitrogenifigens</name>
    <dbReference type="NCBI Taxonomy" id="1617283"/>
    <lineage>
        <taxon>Bacteria</taxon>
        <taxon>Pseudomonadati</taxon>
        <taxon>Bacteroidota</taxon>
        <taxon>Flavobacteriia</taxon>
        <taxon>Flavobacteriales</taxon>
        <taxon>Flavobacteriaceae</taxon>
        <taxon>Flavobacterium</taxon>
    </lineage>
</organism>
<protein>
    <submittedName>
        <fullName evidence="3">Fe-S cluster biogenesis protein NfuA</fullName>
    </submittedName>
</protein>
<sequence>MTKITIKETQNPTILKFEFEDFITQNQNFEFKNIDEAQASPLAQQLFYLPFVKTVYISGNFIAIERYSIVDWDDVKDAVAEQISAFVEKGGVIIKVDENKAKKQPITVYGETTPNPSALKFVVSRMLTRNAVEYKNIDQTASSPLAQELFKFPYVKEIFIDENYISVTKYEINDWSEITLELRTFIKQFIENGGTVLDESLIQTATKNEATKDEAFDKLDVTSQQIINILEEYVKPAVAADGGNIAFESYNEEDKTVKVLLQGACSGCPSSTFTLKSGIENMLKSMLNDEAIKVEASNA</sequence>
<dbReference type="AlphaFoldDB" id="A0A7W7ITC8"/>
<feature type="domain" description="Scaffold protein Nfu/NifU N-terminal" evidence="2">
    <location>
        <begin position="108"/>
        <end position="193"/>
    </location>
</feature>
<dbReference type="Gene3D" id="3.30.1370.70">
    <property type="entry name" value="Scaffold protein Nfu/NifU, N-terminal domain"/>
    <property type="match status" value="2"/>
</dbReference>
<reference evidence="3 4" key="1">
    <citation type="submission" date="2020-08" db="EMBL/GenBank/DDBJ databases">
        <title>Functional genomics of gut bacteria from endangered species of beetles.</title>
        <authorList>
            <person name="Carlos-Shanley C."/>
        </authorList>
    </citation>
    <scope>NUCLEOTIDE SEQUENCE [LARGE SCALE GENOMIC DNA]</scope>
    <source>
        <strain evidence="3 4">S00142</strain>
    </source>
</reference>
<dbReference type="Pfam" id="PF08712">
    <property type="entry name" value="Nfu_N"/>
    <property type="match status" value="2"/>
</dbReference>
<evidence type="ECO:0000256" key="1">
    <source>
        <dbReference type="ARBA" id="ARBA00006420"/>
    </source>
</evidence>
<dbReference type="EMBL" id="JACHLD010000001">
    <property type="protein sequence ID" value="MBB4800182.1"/>
    <property type="molecule type" value="Genomic_DNA"/>
</dbReference>
<dbReference type="InterPro" id="IPR014824">
    <property type="entry name" value="Nfu/NifU_N"/>
</dbReference>
<keyword evidence="4" id="KW-1185">Reference proteome</keyword>
<dbReference type="SMART" id="SM00932">
    <property type="entry name" value="Nfu_N"/>
    <property type="match status" value="2"/>
</dbReference>
<dbReference type="PANTHER" id="PTHR11178:SF1">
    <property type="entry name" value="NFU1 IRON-SULFUR CLUSTER SCAFFOLD HOMOLOG, MITOCHONDRIAL"/>
    <property type="match status" value="1"/>
</dbReference>
<dbReference type="Pfam" id="PF01106">
    <property type="entry name" value="NifU"/>
    <property type="match status" value="1"/>
</dbReference>
<gene>
    <name evidence="3" type="ORF">HNP37_000221</name>
</gene>
<dbReference type="InterPro" id="IPR036498">
    <property type="entry name" value="Nfu/NifU_N_sf"/>
</dbReference>
<dbReference type="Proteomes" id="UP000561681">
    <property type="component" value="Unassembled WGS sequence"/>
</dbReference>
<dbReference type="GO" id="GO:0016226">
    <property type="term" value="P:iron-sulfur cluster assembly"/>
    <property type="evidence" value="ECO:0007669"/>
    <property type="project" value="InterPro"/>
</dbReference>